<dbReference type="PANTHER" id="PTHR43214:SF24">
    <property type="entry name" value="TRANSCRIPTIONAL REGULATORY PROTEIN NARL-RELATED"/>
    <property type="match status" value="1"/>
</dbReference>
<dbReference type="PRINTS" id="PR00038">
    <property type="entry name" value="HTHLUXR"/>
</dbReference>
<dbReference type="InterPro" id="IPR039420">
    <property type="entry name" value="WalR-like"/>
</dbReference>
<dbReference type="Pfam" id="PF00196">
    <property type="entry name" value="GerE"/>
    <property type="match status" value="1"/>
</dbReference>
<dbReference type="InterPro" id="IPR016032">
    <property type="entry name" value="Sig_transdc_resp-reg_C-effctor"/>
</dbReference>
<evidence type="ECO:0000256" key="3">
    <source>
        <dbReference type="ARBA" id="ARBA00023125"/>
    </source>
</evidence>
<dbReference type="InterPro" id="IPR001789">
    <property type="entry name" value="Sig_transdc_resp-reg_receiver"/>
</dbReference>
<dbReference type="GO" id="GO:0000160">
    <property type="term" value="P:phosphorelay signal transduction system"/>
    <property type="evidence" value="ECO:0007669"/>
    <property type="project" value="InterPro"/>
</dbReference>
<dbReference type="SUPFAM" id="SSF46894">
    <property type="entry name" value="C-terminal effector domain of the bipartite response regulators"/>
    <property type="match status" value="1"/>
</dbReference>
<sequence>MTTLQAASPSKPIRVFLLDDHEIVRRGLRDLLELEPDITVVGEASSVAEAVQHIPSTHPDVAILDMRLPDGSGVDVCRAVRAHDEKIRSLILTSFNDEEALTAALRAGACGYAIKDVRGEKLLADVRALAAGQTRLDARRPVCTPQRSTDRGTDVSDPRLQSLTAQELRILARVAQGMTNRQIGEDLFLAEKTVKNYITAILAKLGMKRRTQAAVFAATHSDDLFN</sequence>
<organism evidence="8 9">
    <name type="scientific">Dermatophilus congolensis</name>
    <dbReference type="NCBI Taxonomy" id="1863"/>
    <lineage>
        <taxon>Bacteria</taxon>
        <taxon>Bacillati</taxon>
        <taxon>Actinomycetota</taxon>
        <taxon>Actinomycetes</taxon>
        <taxon>Micrococcales</taxon>
        <taxon>Dermatophilaceae</taxon>
        <taxon>Dermatophilus</taxon>
    </lineage>
</organism>
<keyword evidence="1 5" id="KW-0597">Phosphoprotein</keyword>
<dbReference type="Pfam" id="PF00072">
    <property type="entry name" value="Response_reg"/>
    <property type="match status" value="1"/>
</dbReference>
<feature type="domain" description="HTH luxR-type" evidence="6">
    <location>
        <begin position="156"/>
        <end position="221"/>
    </location>
</feature>
<feature type="domain" description="Response regulatory" evidence="7">
    <location>
        <begin position="14"/>
        <end position="130"/>
    </location>
</feature>
<evidence type="ECO:0000256" key="1">
    <source>
        <dbReference type="ARBA" id="ARBA00022553"/>
    </source>
</evidence>
<dbReference type="GO" id="GO:0003677">
    <property type="term" value="F:DNA binding"/>
    <property type="evidence" value="ECO:0007669"/>
    <property type="project" value="UniProtKB-KW"/>
</dbReference>
<keyword evidence="4" id="KW-0804">Transcription</keyword>
<reference evidence="8 9" key="1">
    <citation type="submission" date="2018-06" db="EMBL/GenBank/DDBJ databases">
        <authorList>
            <consortium name="Pathogen Informatics"/>
            <person name="Doyle S."/>
        </authorList>
    </citation>
    <scope>NUCLEOTIDE SEQUENCE [LARGE SCALE GENOMIC DNA]</scope>
    <source>
        <strain evidence="8 9">NCTC7915</strain>
    </source>
</reference>
<evidence type="ECO:0000256" key="4">
    <source>
        <dbReference type="ARBA" id="ARBA00023163"/>
    </source>
</evidence>
<comment type="caution">
    <text evidence="8">The sequence shown here is derived from an EMBL/GenBank/DDBJ whole genome shotgun (WGS) entry which is preliminary data.</text>
</comment>
<proteinExistence type="predicted"/>
<dbReference type="InterPro" id="IPR058245">
    <property type="entry name" value="NreC/VraR/RcsB-like_REC"/>
</dbReference>
<keyword evidence="3" id="KW-0238">DNA-binding</keyword>
<dbReference type="SMART" id="SM00421">
    <property type="entry name" value="HTH_LUXR"/>
    <property type="match status" value="1"/>
</dbReference>
<dbReference type="RefSeq" id="WP_115030593.1">
    <property type="nucleotide sequence ID" value="NZ_UFYA01000001.1"/>
</dbReference>
<dbReference type="SUPFAM" id="SSF52172">
    <property type="entry name" value="CheY-like"/>
    <property type="match status" value="1"/>
</dbReference>
<dbReference type="SMART" id="SM00448">
    <property type="entry name" value="REC"/>
    <property type="match status" value="1"/>
</dbReference>
<dbReference type="PANTHER" id="PTHR43214">
    <property type="entry name" value="TWO-COMPONENT RESPONSE REGULATOR"/>
    <property type="match status" value="1"/>
</dbReference>
<dbReference type="InterPro" id="IPR000792">
    <property type="entry name" value="Tscrpt_reg_LuxR_C"/>
</dbReference>
<dbReference type="GO" id="GO:0006355">
    <property type="term" value="P:regulation of DNA-templated transcription"/>
    <property type="evidence" value="ECO:0007669"/>
    <property type="project" value="InterPro"/>
</dbReference>
<dbReference type="CDD" id="cd17535">
    <property type="entry name" value="REC_NarL-like"/>
    <property type="match status" value="1"/>
</dbReference>
<dbReference type="PROSITE" id="PS50110">
    <property type="entry name" value="RESPONSE_REGULATORY"/>
    <property type="match status" value="1"/>
</dbReference>
<dbReference type="PROSITE" id="PS50043">
    <property type="entry name" value="HTH_LUXR_2"/>
    <property type="match status" value="1"/>
</dbReference>
<name>A0AA46BN91_9MICO</name>
<accession>A0AA46BN91</accession>
<dbReference type="EMBL" id="UFYA01000001">
    <property type="protein sequence ID" value="STD09413.1"/>
    <property type="molecule type" value="Genomic_DNA"/>
</dbReference>
<keyword evidence="2" id="KW-0805">Transcription regulation</keyword>
<evidence type="ECO:0000313" key="8">
    <source>
        <dbReference type="EMBL" id="STD09413.1"/>
    </source>
</evidence>
<evidence type="ECO:0000256" key="2">
    <source>
        <dbReference type="ARBA" id="ARBA00023015"/>
    </source>
</evidence>
<dbReference type="InterPro" id="IPR011006">
    <property type="entry name" value="CheY-like_superfamily"/>
</dbReference>
<dbReference type="AlphaFoldDB" id="A0AA46BN91"/>
<evidence type="ECO:0000256" key="5">
    <source>
        <dbReference type="PROSITE-ProRule" id="PRU00169"/>
    </source>
</evidence>
<gene>
    <name evidence="8" type="primary">devR_2</name>
    <name evidence="8" type="ORF">NCTC7915_01203</name>
</gene>
<protein>
    <submittedName>
        <fullName evidence="8">Transcriptional regulatory protein devR (DosR)</fullName>
    </submittedName>
</protein>
<dbReference type="PROSITE" id="PS00622">
    <property type="entry name" value="HTH_LUXR_1"/>
    <property type="match status" value="1"/>
</dbReference>
<dbReference type="Proteomes" id="UP000254118">
    <property type="component" value="Unassembled WGS sequence"/>
</dbReference>
<evidence type="ECO:0000259" key="7">
    <source>
        <dbReference type="PROSITE" id="PS50110"/>
    </source>
</evidence>
<evidence type="ECO:0000259" key="6">
    <source>
        <dbReference type="PROSITE" id="PS50043"/>
    </source>
</evidence>
<dbReference type="CDD" id="cd06170">
    <property type="entry name" value="LuxR_C_like"/>
    <property type="match status" value="1"/>
</dbReference>
<dbReference type="Gene3D" id="3.40.50.2300">
    <property type="match status" value="1"/>
</dbReference>
<evidence type="ECO:0000313" key="9">
    <source>
        <dbReference type="Proteomes" id="UP000254118"/>
    </source>
</evidence>
<feature type="modified residue" description="4-aspartylphosphate" evidence="5">
    <location>
        <position position="65"/>
    </location>
</feature>